<evidence type="ECO:0000313" key="7">
    <source>
        <dbReference type="EMBL" id="RHK48452.1"/>
    </source>
</evidence>
<evidence type="ECO:0008006" key="12">
    <source>
        <dbReference type="Google" id="ProtNLM"/>
    </source>
</evidence>
<dbReference type="AlphaFoldDB" id="A0A3E4SIT5"/>
<evidence type="ECO:0000313" key="9">
    <source>
        <dbReference type="Proteomes" id="UP000284562"/>
    </source>
</evidence>
<evidence type="ECO:0000313" key="4">
    <source>
        <dbReference type="EMBL" id="MQN81739.1"/>
    </source>
</evidence>
<feature type="signal peptide" evidence="1">
    <location>
        <begin position="1"/>
        <end position="21"/>
    </location>
</feature>
<accession>A0A3E4SIT5</accession>
<evidence type="ECO:0000313" key="2">
    <source>
        <dbReference type="EMBL" id="MBV3389096.1"/>
    </source>
</evidence>
<dbReference type="EMBL" id="JANDWZ010000032">
    <property type="protein sequence ID" value="MCP9565346.1"/>
    <property type="molecule type" value="Genomic_DNA"/>
</dbReference>
<dbReference type="RefSeq" id="WP_117693416.1">
    <property type="nucleotide sequence ID" value="NZ_CP152346.1"/>
</dbReference>
<proteinExistence type="predicted"/>
<dbReference type="EMBL" id="JAHOEI010000099">
    <property type="protein sequence ID" value="MBV3389096.1"/>
    <property type="molecule type" value="Genomic_DNA"/>
</dbReference>
<dbReference type="Proteomes" id="UP001196765">
    <property type="component" value="Unassembled WGS sequence"/>
</dbReference>
<sequence length="163" mass="18671">MKKLLGIILLTVLVVFSSCNSNTDAFLTETSPQLFGVCQVSTGNVVQHKDSIAFTDLDIAWFNPKTREIKFKEYDKIKSIPIYASISVKSSSETLFIIAANINPVVNRAYDDLVLFCDKDGKYYLNDNYPNYWNLEKTKQNADKRSEGWNKFINLLRKEGRIK</sequence>
<dbReference type="Proteomes" id="UP000261187">
    <property type="component" value="Unassembled WGS sequence"/>
</dbReference>
<dbReference type="EMBL" id="QRNN01000026">
    <property type="protein sequence ID" value="RHK48452.1"/>
    <property type="molecule type" value="Genomic_DNA"/>
</dbReference>
<dbReference type="EMBL" id="VZCB01000092">
    <property type="protein sequence ID" value="MQN81739.1"/>
    <property type="molecule type" value="Genomic_DNA"/>
</dbReference>
<evidence type="ECO:0000313" key="10">
    <source>
        <dbReference type="Proteomes" id="UP000284990"/>
    </source>
</evidence>
<evidence type="ECO:0000256" key="1">
    <source>
        <dbReference type="SAM" id="SignalP"/>
    </source>
</evidence>
<gene>
    <name evidence="7" type="ORF">DW064_07910</name>
    <name evidence="6" type="ORF">DW916_04175</name>
    <name evidence="5" type="ORF">DXC61_06655</name>
    <name evidence="4" type="ORF">F7D73_12440</name>
    <name evidence="2" type="ORF">KSW82_15320</name>
    <name evidence="3" type="ORF">NNC64_12445</name>
</gene>
<reference evidence="2" key="3">
    <citation type="submission" date="2021-06" db="EMBL/GenBank/DDBJ databases">
        <title>Collection of gut derived symbiotic bacterial strains cultured from healthy donors.</title>
        <authorList>
            <person name="Lin H."/>
            <person name="Littmann E."/>
            <person name="Pamer E.G."/>
        </authorList>
    </citation>
    <scope>NUCLEOTIDE SEQUENCE</scope>
    <source>
        <strain evidence="2">MSK.21.74</strain>
    </source>
</reference>
<keyword evidence="1" id="KW-0732">Signal</keyword>
<dbReference type="OrthoDB" id="1100630at2"/>
<dbReference type="Proteomes" id="UP000480425">
    <property type="component" value="Unassembled WGS sequence"/>
</dbReference>
<evidence type="ECO:0000313" key="8">
    <source>
        <dbReference type="Proteomes" id="UP000261187"/>
    </source>
</evidence>
<dbReference type="EMBL" id="QSSA01000011">
    <property type="protein sequence ID" value="RGL61329.1"/>
    <property type="molecule type" value="Genomic_DNA"/>
</dbReference>
<feature type="chain" id="PRO_5042709071" description="Lipoprotein" evidence="1">
    <location>
        <begin position="22"/>
        <end position="163"/>
    </location>
</feature>
<reference evidence="4 11" key="2">
    <citation type="submission" date="2019-09" db="EMBL/GenBank/DDBJ databases">
        <title>Distinct polysaccharide growth profiles of human intestinal Prevotella copri isolates.</title>
        <authorList>
            <person name="Fehlner-Peach H."/>
            <person name="Magnabosco C."/>
            <person name="Raghavan V."/>
            <person name="Scher J.U."/>
            <person name="Tett A."/>
            <person name="Cox L.M."/>
            <person name="Gottsegen C."/>
            <person name="Watters A."/>
            <person name="Wiltshire- Gordon J.D."/>
            <person name="Segata N."/>
            <person name="Bonneau R."/>
            <person name="Littman D.R."/>
        </authorList>
    </citation>
    <scope>NUCLEOTIDE SEQUENCE [LARGE SCALE GENOMIC DNA]</scope>
    <source>
        <strain evidence="4">IA622</strain>
        <strain evidence="11">iA622</strain>
    </source>
</reference>
<reference evidence="3" key="4">
    <citation type="submission" date="2022-07" db="EMBL/GenBank/DDBJ databases">
        <title>Prevotella copri.</title>
        <authorList>
            <person name="Yang C."/>
        </authorList>
    </citation>
    <scope>NUCLEOTIDE SEQUENCE</scope>
    <source>
        <strain evidence="3">HF2107</strain>
    </source>
</reference>
<evidence type="ECO:0000313" key="11">
    <source>
        <dbReference type="Proteomes" id="UP000480425"/>
    </source>
</evidence>
<comment type="caution">
    <text evidence="4">The sequence shown here is derived from an EMBL/GenBank/DDBJ whole genome shotgun (WGS) entry which is preliminary data.</text>
</comment>
<dbReference type="EMBL" id="QSFW01000007">
    <property type="protein sequence ID" value="RHA87940.1"/>
    <property type="molecule type" value="Genomic_DNA"/>
</dbReference>
<evidence type="ECO:0000313" key="3">
    <source>
        <dbReference type="EMBL" id="MCP9565346.1"/>
    </source>
</evidence>
<reference evidence="8 9" key="1">
    <citation type="submission" date="2018-08" db="EMBL/GenBank/DDBJ databases">
        <title>A genome reference for cultivated species of the human gut microbiota.</title>
        <authorList>
            <person name="Zou Y."/>
            <person name="Xue W."/>
            <person name="Luo G."/>
        </authorList>
    </citation>
    <scope>NUCLEOTIDE SEQUENCE [LARGE SCALE GENOMIC DNA]</scope>
    <source>
        <strain evidence="7 9">AF43-2</strain>
        <strain evidence="6 10">AM42-23AC</strain>
        <strain evidence="5 8">TF06-40</strain>
    </source>
</reference>
<organism evidence="4 11">
    <name type="scientific">Segatella copri</name>
    <dbReference type="NCBI Taxonomy" id="165179"/>
    <lineage>
        <taxon>Bacteria</taxon>
        <taxon>Pseudomonadati</taxon>
        <taxon>Bacteroidota</taxon>
        <taxon>Bacteroidia</taxon>
        <taxon>Bacteroidales</taxon>
        <taxon>Prevotellaceae</taxon>
        <taxon>Segatella</taxon>
    </lineage>
</organism>
<name>A0A3E4SIT5_9BACT</name>
<evidence type="ECO:0000313" key="5">
    <source>
        <dbReference type="EMBL" id="RGL61329.1"/>
    </source>
</evidence>
<dbReference type="Proteomes" id="UP001205531">
    <property type="component" value="Unassembled WGS sequence"/>
</dbReference>
<dbReference type="PROSITE" id="PS51257">
    <property type="entry name" value="PROKAR_LIPOPROTEIN"/>
    <property type="match status" value="1"/>
</dbReference>
<dbReference type="Proteomes" id="UP000284990">
    <property type="component" value="Unassembled WGS sequence"/>
</dbReference>
<evidence type="ECO:0000313" key="6">
    <source>
        <dbReference type="EMBL" id="RHA87940.1"/>
    </source>
</evidence>
<protein>
    <recommendedName>
        <fullName evidence="12">Lipoprotein</fullName>
    </recommendedName>
</protein>
<dbReference type="Proteomes" id="UP000284562">
    <property type="component" value="Unassembled WGS sequence"/>
</dbReference>